<dbReference type="AlphaFoldDB" id="A0AAP0E832"/>
<sequence>MASSSKAFLMILGIVLLIGAFTVNSEAARALVNPTTTVKNAVEEKMGGGGGGGGGEVGGEIRHARKLSALGDAFLCFGKSIISIKC</sequence>
<evidence type="ECO:0000313" key="2">
    <source>
        <dbReference type="EMBL" id="KAK9088339.1"/>
    </source>
</evidence>
<evidence type="ECO:0000313" key="3">
    <source>
        <dbReference type="Proteomes" id="UP001419268"/>
    </source>
</evidence>
<evidence type="ECO:0000256" key="1">
    <source>
        <dbReference type="SAM" id="SignalP"/>
    </source>
</evidence>
<gene>
    <name evidence="2" type="ORF">Scep_027421</name>
</gene>
<dbReference type="Proteomes" id="UP001419268">
    <property type="component" value="Unassembled WGS sequence"/>
</dbReference>
<name>A0AAP0E832_9MAGN</name>
<accession>A0AAP0E832</accession>
<comment type="caution">
    <text evidence="2">The sequence shown here is derived from an EMBL/GenBank/DDBJ whole genome shotgun (WGS) entry which is preliminary data.</text>
</comment>
<proteinExistence type="predicted"/>
<dbReference type="EMBL" id="JBBNAG010000012">
    <property type="protein sequence ID" value="KAK9088339.1"/>
    <property type="molecule type" value="Genomic_DNA"/>
</dbReference>
<organism evidence="2 3">
    <name type="scientific">Stephania cephalantha</name>
    <dbReference type="NCBI Taxonomy" id="152367"/>
    <lineage>
        <taxon>Eukaryota</taxon>
        <taxon>Viridiplantae</taxon>
        <taxon>Streptophyta</taxon>
        <taxon>Embryophyta</taxon>
        <taxon>Tracheophyta</taxon>
        <taxon>Spermatophyta</taxon>
        <taxon>Magnoliopsida</taxon>
        <taxon>Ranunculales</taxon>
        <taxon>Menispermaceae</taxon>
        <taxon>Menispermoideae</taxon>
        <taxon>Cissampelideae</taxon>
        <taxon>Stephania</taxon>
    </lineage>
</organism>
<keyword evidence="1" id="KW-0732">Signal</keyword>
<keyword evidence="3" id="KW-1185">Reference proteome</keyword>
<feature type="chain" id="PRO_5042861303" evidence="1">
    <location>
        <begin position="28"/>
        <end position="86"/>
    </location>
</feature>
<feature type="signal peptide" evidence="1">
    <location>
        <begin position="1"/>
        <end position="27"/>
    </location>
</feature>
<reference evidence="2 3" key="1">
    <citation type="submission" date="2024-01" db="EMBL/GenBank/DDBJ databases">
        <title>Genome assemblies of Stephania.</title>
        <authorList>
            <person name="Yang L."/>
        </authorList>
    </citation>
    <scope>NUCLEOTIDE SEQUENCE [LARGE SCALE GENOMIC DNA]</scope>
    <source>
        <strain evidence="2">JXDWG</strain>
        <tissue evidence="2">Leaf</tissue>
    </source>
</reference>
<protein>
    <submittedName>
        <fullName evidence="2">Uncharacterized protein</fullName>
    </submittedName>
</protein>